<dbReference type="EnsemblPlants" id="MELO3C031368.2.1">
    <property type="protein sequence ID" value="MELO3C031368.2.1"/>
    <property type="gene ID" value="MELO3C031368.2"/>
</dbReference>
<evidence type="ECO:0000256" key="1">
    <source>
        <dbReference type="SAM" id="MobiDB-lite"/>
    </source>
</evidence>
<reference evidence="2" key="1">
    <citation type="submission" date="2023-03" db="UniProtKB">
        <authorList>
            <consortium name="EnsemblPlants"/>
        </authorList>
    </citation>
    <scope>IDENTIFICATION</scope>
</reference>
<sequence>MCQKKTEAEPSQPNAEPSQLEPTKLNCTDRKRSMQVVQKSTRAMPSSVSTNLITDESSKLFSDNIQATKGEACYKQWRIDMNEGYRNSHVLHLKKQNNQRAGDKEIESLKYEIKVIGLKVK</sequence>
<feature type="compositionally biased region" description="Polar residues" evidence="1">
    <location>
        <begin position="9"/>
        <end position="21"/>
    </location>
</feature>
<dbReference type="AlphaFoldDB" id="A0A9I9EBA4"/>
<organism evidence="2">
    <name type="scientific">Cucumis melo</name>
    <name type="common">Muskmelon</name>
    <dbReference type="NCBI Taxonomy" id="3656"/>
    <lineage>
        <taxon>Eukaryota</taxon>
        <taxon>Viridiplantae</taxon>
        <taxon>Streptophyta</taxon>
        <taxon>Embryophyta</taxon>
        <taxon>Tracheophyta</taxon>
        <taxon>Spermatophyta</taxon>
        <taxon>Magnoliopsida</taxon>
        <taxon>eudicotyledons</taxon>
        <taxon>Gunneridae</taxon>
        <taxon>Pentapetalae</taxon>
        <taxon>rosids</taxon>
        <taxon>fabids</taxon>
        <taxon>Cucurbitales</taxon>
        <taxon>Cucurbitaceae</taxon>
        <taxon>Benincaseae</taxon>
        <taxon>Cucumis</taxon>
    </lineage>
</organism>
<proteinExistence type="predicted"/>
<accession>A0A9I9EBA4</accession>
<dbReference type="Gramene" id="MELO3C031368.2.1">
    <property type="protein sequence ID" value="MELO3C031368.2.1"/>
    <property type="gene ID" value="MELO3C031368.2"/>
</dbReference>
<feature type="region of interest" description="Disordered" evidence="1">
    <location>
        <begin position="1"/>
        <end position="32"/>
    </location>
</feature>
<protein>
    <submittedName>
        <fullName evidence="2">Uncharacterized protein</fullName>
    </submittedName>
</protein>
<evidence type="ECO:0000313" key="2">
    <source>
        <dbReference type="EnsemblPlants" id="MELO3C031368.2.1"/>
    </source>
</evidence>
<name>A0A9I9EBA4_CUCME</name>